<gene>
    <name evidence="9" type="ORF">BGT96224_4516</name>
    <name evidence="10" type="ORF">BGT96224V2_LOCUS595</name>
</gene>
<reference evidence="9" key="2">
    <citation type="submission" date="2013-01" db="EMBL/GenBank/DDBJ databases">
        <title>The wheat powdery mildew genome reveals unique evolution of an obligate biotroph.</title>
        <authorList>
            <person name="Oberhaensli S."/>
            <person name="Wicker T."/>
            <person name="Keller B."/>
        </authorList>
    </citation>
    <scope>NUCLEOTIDE SEQUENCE</scope>
    <source>
        <strain evidence="9">96224</strain>
    </source>
</reference>
<evidence type="ECO:0000256" key="7">
    <source>
        <dbReference type="ARBA" id="ARBA00023242"/>
    </source>
</evidence>
<organism evidence="10">
    <name type="scientific">Blumeria graminis f. sp. tritici 96224</name>
    <dbReference type="NCBI Taxonomy" id="1268274"/>
    <lineage>
        <taxon>Eukaryota</taxon>
        <taxon>Fungi</taxon>
        <taxon>Dikarya</taxon>
        <taxon>Ascomycota</taxon>
        <taxon>Pezizomycotina</taxon>
        <taxon>Leotiomycetes</taxon>
        <taxon>Erysiphales</taxon>
        <taxon>Erysiphaceae</taxon>
        <taxon>Blumeria</taxon>
    </lineage>
</organism>
<accession>A0A061HLG0</accession>
<comment type="subcellular location">
    <subcellularLocation>
        <location evidence="2">Cytoplasm</location>
    </subcellularLocation>
    <subcellularLocation>
        <location evidence="1">Nucleus</location>
    </subcellularLocation>
</comment>
<keyword evidence="5" id="KW-0963">Cytoplasm</keyword>
<dbReference type="Proteomes" id="UP000053110">
    <property type="component" value="Unassembled WGS sequence"/>
</dbReference>
<evidence type="ECO:0000313" key="9">
    <source>
        <dbReference type="EMBL" id="EPQ67133.1"/>
    </source>
</evidence>
<name>A0A061HLG0_BLUGR</name>
<dbReference type="InterPro" id="IPR013713">
    <property type="entry name" value="XPO2_central"/>
</dbReference>
<evidence type="ECO:0000313" key="11">
    <source>
        <dbReference type="Proteomes" id="UP000053110"/>
    </source>
</evidence>
<dbReference type="OrthoDB" id="3268246at2759"/>
<dbReference type="GO" id="GO:0034399">
    <property type="term" value="C:nuclear periphery"/>
    <property type="evidence" value="ECO:0007669"/>
    <property type="project" value="EnsemblFungi"/>
</dbReference>
<reference evidence="10" key="3">
    <citation type="submission" date="2018-07" db="EMBL/GenBank/DDBJ databases">
        <authorList>
            <person name="Quirk P.G."/>
            <person name="Krulwich T.A."/>
        </authorList>
    </citation>
    <scope>NUCLEOTIDE SEQUENCE</scope>
    <source>
        <strain evidence="10">96224</strain>
    </source>
</reference>
<dbReference type="FunFam" id="1.25.10.10:FF:000057">
    <property type="entry name" value="Exportin-2 isoform 1"/>
    <property type="match status" value="1"/>
</dbReference>
<evidence type="ECO:0000313" key="10">
    <source>
        <dbReference type="EMBL" id="SUZ07668.1"/>
    </source>
</evidence>
<protein>
    <submittedName>
        <fullName evidence="10">Bgt-4516</fullName>
    </submittedName>
    <submittedName>
        <fullName evidence="9">Nuclear envelope protein</fullName>
    </submittedName>
</protein>
<keyword evidence="9" id="KW-0261">Viral envelope protein</keyword>
<evidence type="ECO:0000256" key="5">
    <source>
        <dbReference type="ARBA" id="ARBA00022490"/>
    </source>
</evidence>
<reference evidence="11" key="1">
    <citation type="journal article" date="2013" name="Nat. Genet.">
        <title>The wheat powdery mildew genome shows the unique evolution of an obligate biotroph.</title>
        <authorList>
            <person name="Wicker T."/>
            <person name="Oberhaensli S."/>
            <person name="Parlange F."/>
            <person name="Buchmann J.P."/>
            <person name="Shatalina M."/>
            <person name="Roffler S."/>
            <person name="Ben-David R."/>
            <person name="Dolezel J."/>
            <person name="Simkova H."/>
            <person name="Schulze-Lefert P."/>
            <person name="Spanu P.D."/>
            <person name="Bruggmann R."/>
            <person name="Amselem J."/>
            <person name="Quesneville H."/>
            <person name="Ver Loren van Themaat E."/>
            <person name="Paape T."/>
            <person name="Shimizu K.K."/>
            <person name="Keller B."/>
        </authorList>
    </citation>
    <scope>NUCLEOTIDE SEQUENCE [LARGE SCALE GENOMIC DNA]</scope>
    <source>
        <strain evidence="11">96224</strain>
    </source>
</reference>
<dbReference type="InterPro" id="IPR001494">
    <property type="entry name" value="Importin-beta_N"/>
</dbReference>
<evidence type="ECO:0000256" key="3">
    <source>
        <dbReference type="ARBA" id="ARBA00008669"/>
    </source>
</evidence>
<dbReference type="SUPFAM" id="SSF48371">
    <property type="entry name" value="ARM repeat"/>
    <property type="match status" value="1"/>
</dbReference>
<dbReference type="EMBL" id="UIGY01000001">
    <property type="protein sequence ID" value="SUZ07668.1"/>
    <property type="molecule type" value="Genomic_DNA"/>
</dbReference>
<evidence type="ECO:0000259" key="8">
    <source>
        <dbReference type="PROSITE" id="PS50166"/>
    </source>
</evidence>
<dbReference type="GO" id="GO:0061015">
    <property type="term" value="P:snRNA import into nucleus"/>
    <property type="evidence" value="ECO:0007669"/>
    <property type="project" value="EnsemblFungi"/>
</dbReference>
<proteinExistence type="inferred from homology"/>
<keyword evidence="4" id="KW-0813">Transport</keyword>
<dbReference type="HOGENOM" id="CLU_009614_0_0_1"/>
<dbReference type="Pfam" id="PF03810">
    <property type="entry name" value="IBN_N"/>
    <property type="match status" value="1"/>
</dbReference>
<dbReference type="GO" id="GO:0006611">
    <property type="term" value="P:protein export from nucleus"/>
    <property type="evidence" value="ECO:0007669"/>
    <property type="project" value="EnsemblFungi"/>
</dbReference>
<comment type="similarity">
    <text evidence="3">Belongs to the XPO2/CSE1 family.</text>
</comment>
<dbReference type="PANTHER" id="PTHR10997">
    <property type="entry name" value="IMPORTIN-7, 8, 11"/>
    <property type="match status" value="1"/>
</dbReference>
<dbReference type="GO" id="GO:0032991">
    <property type="term" value="C:protein-containing complex"/>
    <property type="evidence" value="ECO:0007669"/>
    <property type="project" value="EnsemblFungi"/>
</dbReference>
<dbReference type="SMART" id="SM00913">
    <property type="entry name" value="IBN_N"/>
    <property type="match status" value="1"/>
</dbReference>
<dbReference type="PROSITE" id="PS50166">
    <property type="entry name" value="IMPORTIN_B_NT"/>
    <property type="match status" value="1"/>
</dbReference>
<dbReference type="GO" id="GO:0005049">
    <property type="term" value="F:nuclear export signal receptor activity"/>
    <property type="evidence" value="ECO:0007669"/>
    <property type="project" value="EnsemblFungi"/>
</dbReference>
<evidence type="ECO:0000256" key="4">
    <source>
        <dbReference type="ARBA" id="ARBA00022448"/>
    </source>
</evidence>
<dbReference type="EMBL" id="KE373936">
    <property type="protein sequence ID" value="EPQ67133.1"/>
    <property type="molecule type" value="Genomic_DNA"/>
</dbReference>
<keyword evidence="7" id="KW-0539">Nucleus</keyword>
<dbReference type="Gene3D" id="1.25.10.10">
    <property type="entry name" value="Leucine-rich Repeat Variant"/>
    <property type="match status" value="1"/>
</dbReference>
<evidence type="ECO:0000256" key="2">
    <source>
        <dbReference type="ARBA" id="ARBA00004496"/>
    </source>
</evidence>
<dbReference type="InterPro" id="IPR005043">
    <property type="entry name" value="XPO2_C"/>
</dbReference>
<feature type="domain" description="Importin N-terminal" evidence="8">
    <location>
        <begin position="24"/>
        <end position="97"/>
    </location>
</feature>
<dbReference type="GO" id="GO:0031267">
    <property type="term" value="F:small GTPase binding"/>
    <property type="evidence" value="ECO:0007669"/>
    <property type="project" value="InterPro"/>
</dbReference>
<sequence length="963" mass="108518">MTSNIQVIVQQLQATLDPREHKQAEAALKAEETKPGFSLLLLNIIASETLPLGTRLSAALCFKNFIKYKWVDDVGDHRLTEDEVKTIKKELIGLMVTVPGSLRAQLGEAISLIADSDFWTRWDNLVDDLVSRLTQDNPQINVGVLEVAHSIFKRWRPLFASDGLYTEINHVLEKFGQPFVQLLASTDQQIAANKENKDILEQHMKVMNLLVKLFYDLSCQDLPPIFEDNLADITSLLHKYLTYENSLLKKDDDLEAGPLEYVKAGTCEVMTLYMQKYEDAFGTLCQPFITSMWALLTTTGSEIKFDILVSKALQFLTAVASLDAHARNFNNEEVLRQVVEKVIIPNVSLRDSDIEQFEDEPIEYIRRDFEGSDADTRRRAATDFLQKLLEKFLAPVTSTVGKYISHYLDLYRGSSGAEWKIKDTALYLFSTIASTSATTASHGVKTTNSLVDIVDFFQSNIANDLVTETGVEPILKVDAIKFLYTFRSQLTKAQWAAALPPLVKNLKSSNYVVYTYTSIAVERVLSLTSSDGKYLFGEEEITPFSKDLLEHLFQLIQKDLSPEKVQENEFLMRCVMRVMIVIKTGITPIVDNVLSHLKKITEIISVNPSNPKFYYYHFEALGSVIKNASHLQTGKLEEELYAPFAAILHNDVQEFTPYVFQLFSALIEYHWDGPLPDYYKSLVTPILSPSLWESKGNVPALVRLLSTLIPKCISDIVANNQVEPILGIFQSLIRKAKTELLAYDILEAIITSCEVSVIENYFPSILTLLFARMNSQPPPEKFKQRFVRFYHLVSSRDHFGLGADFFIKHAESLQTGVFAGVYLTIILPTTQQLVRPIDRKLAVISLTKTLTDSESFAVKYAKAGWGKTCDALLGLLESPPLPTVSTDEVVENDVEDLSFGIGFTPINTCKELAKDRWPEVVNVKSWVGSYVKEADSRHNGAIGRFADQRLSQDAKIVLVSYMQ</sequence>
<dbReference type="GO" id="GO:0046827">
    <property type="term" value="P:positive regulation of protein export from nucleus"/>
    <property type="evidence" value="ECO:0007669"/>
    <property type="project" value="EnsemblFungi"/>
</dbReference>
<dbReference type="GO" id="GO:0005829">
    <property type="term" value="C:cytosol"/>
    <property type="evidence" value="ECO:0007669"/>
    <property type="project" value="TreeGrafter"/>
</dbReference>
<dbReference type="AlphaFoldDB" id="A0A061HLG0"/>
<dbReference type="Pfam" id="PF08506">
    <property type="entry name" value="Cse1"/>
    <property type="match status" value="1"/>
</dbReference>
<keyword evidence="9" id="KW-0946">Virion</keyword>
<evidence type="ECO:0000256" key="1">
    <source>
        <dbReference type="ARBA" id="ARBA00004123"/>
    </source>
</evidence>
<dbReference type="Pfam" id="PF03378">
    <property type="entry name" value="CAS_CSE1"/>
    <property type="match status" value="1"/>
</dbReference>
<dbReference type="PANTHER" id="PTHR10997:SF8">
    <property type="entry name" value="EXPORTIN-2"/>
    <property type="match status" value="1"/>
</dbReference>
<keyword evidence="6" id="KW-0653">Protein transport</keyword>
<dbReference type="InterPro" id="IPR016024">
    <property type="entry name" value="ARM-type_fold"/>
</dbReference>
<evidence type="ECO:0000256" key="6">
    <source>
        <dbReference type="ARBA" id="ARBA00022927"/>
    </source>
</evidence>
<dbReference type="InterPro" id="IPR011989">
    <property type="entry name" value="ARM-like"/>
</dbReference>
<dbReference type="GO" id="GO:0006606">
    <property type="term" value="P:protein import into nucleus"/>
    <property type="evidence" value="ECO:0007669"/>
    <property type="project" value="TreeGrafter"/>
</dbReference>
<dbReference type="GO" id="GO:0005635">
    <property type="term" value="C:nuclear envelope"/>
    <property type="evidence" value="ECO:0007669"/>
    <property type="project" value="EnsemblFungi"/>
</dbReference>